<comment type="subcellular location">
    <subcellularLocation>
        <location evidence="5">Cell membrane</location>
        <topology evidence="5">Multi-pass membrane protein</topology>
    </subcellularLocation>
    <subcellularLocation>
        <location evidence="1">Membrane</location>
        <topology evidence="1">Multi-pass membrane protein</topology>
    </subcellularLocation>
</comment>
<feature type="transmembrane region" description="Helical" evidence="5">
    <location>
        <begin position="258"/>
        <end position="280"/>
    </location>
</feature>
<evidence type="ECO:0000313" key="7">
    <source>
        <dbReference type="EMBL" id="KNZ70592.1"/>
    </source>
</evidence>
<feature type="transmembrane region" description="Helical" evidence="5">
    <location>
        <begin position="198"/>
        <end position="217"/>
    </location>
</feature>
<evidence type="ECO:0000256" key="4">
    <source>
        <dbReference type="ARBA" id="ARBA00023136"/>
    </source>
</evidence>
<dbReference type="GO" id="GO:0055085">
    <property type="term" value="P:transmembrane transport"/>
    <property type="evidence" value="ECO:0007669"/>
    <property type="project" value="InterPro"/>
</dbReference>
<keyword evidence="4 5" id="KW-0472">Membrane</keyword>
<reference evidence="8" key="1">
    <citation type="submission" date="2015-07" db="EMBL/GenBank/DDBJ databases">
        <title>Complete Genome of Thermincola ferriacetica strain Z-0001T.</title>
        <authorList>
            <person name="Lusk B."/>
            <person name="Badalamenti J.P."/>
            <person name="Parameswaran P."/>
            <person name="Bond D.R."/>
            <person name="Torres C.I."/>
        </authorList>
    </citation>
    <scope>NUCLEOTIDE SEQUENCE [LARGE SCALE GENOMIC DNA]</scope>
    <source>
        <strain evidence="8">Z-0001</strain>
    </source>
</reference>
<dbReference type="InterPro" id="IPR052730">
    <property type="entry name" value="Sugar_ABC_transporter"/>
</dbReference>
<keyword evidence="5" id="KW-0813">Transport</keyword>
<evidence type="ECO:0000256" key="5">
    <source>
        <dbReference type="RuleBase" id="RU363032"/>
    </source>
</evidence>
<feature type="transmembrane region" description="Helical" evidence="5">
    <location>
        <begin position="152"/>
        <end position="177"/>
    </location>
</feature>
<name>A0A0L6W4T7_9FIRM</name>
<dbReference type="RefSeq" id="WP_013121105.1">
    <property type="nucleotide sequence ID" value="NZ_LGTE01000003.1"/>
</dbReference>
<proteinExistence type="inferred from homology"/>
<dbReference type="PATRIC" id="fig|281456.6.peg.822"/>
<comment type="similarity">
    <text evidence="5">Belongs to the binding-protein-dependent transport system permease family.</text>
</comment>
<dbReference type="PANTHER" id="PTHR43759:SF1">
    <property type="entry name" value="GLUCOSE IMPORT SYSTEM PERMEASE PROTEIN GLCT"/>
    <property type="match status" value="1"/>
</dbReference>
<feature type="transmembrane region" description="Helical" evidence="5">
    <location>
        <begin position="104"/>
        <end position="125"/>
    </location>
</feature>
<dbReference type="CDD" id="cd06261">
    <property type="entry name" value="TM_PBP2"/>
    <property type="match status" value="1"/>
</dbReference>
<dbReference type="Pfam" id="PF00528">
    <property type="entry name" value="BPD_transp_1"/>
    <property type="match status" value="1"/>
</dbReference>
<dbReference type="GO" id="GO:0005886">
    <property type="term" value="C:plasma membrane"/>
    <property type="evidence" value="ECO:0007669"/>
    <property type="project" value="UniProtKB-SubCell"/>
</dbReference>
<dbReference type="Gene3D" id="1.10.3720.10">
    <property type="entry name" value="MetI-like"/>
    <property type="match status" value="1"/>
</dbReference>
<dbReference type="InterPro" id="IPR000515">
    <property type="entry name" value="MetI-like"/>
</dbReference>
<sequence>MEDRRTKWIMLLPALIVFAALGVYPTIEALYTSLTRYNLTDPAAGKVFIGLGNYLHLVKDVRFWMALARAVEFVAVSVSISFVLGLMIALILQKTKWFQGFFRIVFLVPMVIAPTISTLNFKFMYNYNLGIINKLLQAIGLDKIDFLGNPSLALWSAVAVDVWQWTPLVILVLLSGLEALPREPFEAALIDGASGWQVFRYMTLPLLNRFIVVVLIIRAMDALKVYETIQLMTAGGPGNASETLNTYLATVGFQWFDIGYASALGIFALYFTTFLAMILVKYTGAFKSKQVKA</sequence>
<keyword evidence="2 5" id="KW-0812">Transmembrane</keyword>
<keyword evidence="3 5" id="KW-1133">Transmembrane helix</keyword>
<evidence type="ECO:0000259" key="6">
    <source>
        <dbReference type="PROSITE" id="PS50928"/>
    </source>
</evidence>
<comment type="caution">
    <text evidence="7">The sequence shown here is derived from an EMBL/GenBank/DDBJ whole genome shotgun (WGS) entry which is preliminary data.</text>
</comment>
<evidence type="ECO:0000256" key="1">
    <source>
        <dbReference type="ARBA" id="ARBA00004141"/>
    </source>
</evidence>
<dbReference type="PROSITE" id="PS50928">
    <property type="entry name" value="ABC_TM1"/>
    <property type="match status" value="1"/>
</dbReference>
<dbReference type="AlphaFoldDB" id="A0A0L6W4T7"/>
<protein>
    <submittedName>
        <fullName evidence="7">Binding-protein-dependent transport system inner membrane protein</fullName>
    </submittedName>
</protein>
<dbReference type="Proteomes" id="UP000037175">
    <property type="component" value="Unassembled WGS sequence"/>
</dbReference>
<feature type="domain" description="ABC transmembrane type-1" evidence="6">
    <location>
        <begin position="67"/>
        <end position="279"/>
    </location>
</feature>
<dbReference type="EMBL" id="LGTE01000003">
    <property type="protein sequence ID" value="KNZ70592.1"/>
    <property type="molecule type" value="Genomic_DNA"/>
</dbReference>
<dbReference type="InterPro" id="IPR035906">
    <property type="entry name" value="MetI-like_sf"/>
</dbReference>
<organism evidence="7 8">
    <name type="scientific">Thermincola ferriacetica</name>
    <dbReference type="NCBI Taxonomy" id="281456"/>
    <lineage>
        <taxon>Bacteria</taxon>
        <taxon>Bacillati</taxon>
        <taxon>Bacillota</taxon>
        <taxon>Clostridia</taxon>
        <taxon>Eubacteriales</taxon>
        <taxon>Thermincolaceae</taxon>
        <taxon>Thermincola</taxon>
    </lineage>
</organism>
<dbReference type="PANTHER" id="PTHR43759">
    <property type="entry name" value="TREHALOSE TRANSPORT SYSTEM PERMEASE PROTEIN SUGA"/>
    <property type="match status" value="1"/>
</dbReference>
<accession>A0A0L6W4T7</accession>
<evidence type="ECO:0000256" key="3">
    <source>
        <dbReference type="ARBA" id="ARBA00022989"/>
    </source>
</evidence>
<feature type="transmembrane region" description="Helical" evidence="5">
    <location>
        <begin position="73"/>
        <end position="92"/>
    </location>
</feature>
<keyword evidence="8" id="KW-1185">Reference proteome</keyword>
<evidence type="ECO:0000256" key="2">
    <source>
        <dbReference type="ARBA" id="ARBA00022692"/>
    </source>
</evidence>
<dbReference type="SUPFAM" id="SSF161098">
    <property type="entry name" value="MetI-like"/>
    <property type="match status" value="1"/>
</dbReference>
<evidence type="ECO:0000313" key="8">
    <source>
        <dbReference type="Proteomes" id="UP000037175"/>
    </source>
</evidence>
<gene>
    <name evidence="7" type="ORF">Tfer_0776</name>
</gene>